<dbReference type="GO" id="GO:0007059">
    <property type="term" value="P:chromosome segregation"/>
    <property type="evidence" value="ECO:0007669"/>
    <property type="project" value="TreeGrafter"/>
</dbReference>
<dbReference type="AlphaFoldDB" id="A0A4Q2JX99"/>
<dbReference type="EMBL" id="SDPL01000001">
    <property type="protein sequence ID" value="RXZ51886.1"/>
    <property type="molecule type" value="Genomic_DNA"/>
</dbReference>
<comment type="caution">
    <text evidence="2">The sequence shown here is derived from an EMBL/GenBank/DDBJ whole genome shotgun (WGS) entry which is preliminary data.</text>
</comment>
<sequence length="330" mass="36112">MTATQPAMPLNRTDEVNPVIWADVEAIVLPHDRSRKEPDPTVVDRLTRSLADVGLLMPIGVTPRNVLIFGSTRLAAAKKLGWQQIEAREFESADDPEVRRLMEWEENDARQDLSLEEQLAFKRDVLDPILTARAKAAQQAGAASTNHRRWGSPVGGGNLPPANDAVISAAALVARADAVLERPAAATLQASGKSRDLMSHYLGVSGRTMEKFERLAEWSEDPSLPEPIRQEASRARDRANTLGKVDGEYKRVRALVEPPIVAEPPAAVIAETQLTRGFSTFERLLEDHPPAEIAAQLSEGSWRGLASVLRRAMEWGRDAQASRTTAGEVS</sequence>
<dbReference type="GO" id="GO:0045881">
    <property type="term" value="P:positive regulation of sporulation resulting in formation of a cellular spore"/>
    <property type="evidence" value="ECO:0007669"/>
    <property type="project" value="TreeGrafter"/>
</dbReference>
<dbReference type="PANTHER" id="PTHR33375">
    <property type="entry name" value="CHROMOSOME-PARTITIONING PROTEIN PARB-RELATED"/>
    <property type="match status" value="1"/>
</dbReference>
<gene>
    <name evidence="2" type="ORF">ESO86_00065</name>
</gene>
<accession>A0A4Q2JX99</accession>
<feature type="domain" description="ParB-like N-terminal" evidence="1">
    <location>
        <begin position="20"/>
        <end position="108"/>
    </location>
</feature>
<evidence type="ECO:0000313" key="2">
    <source>
        <dbReference type="EMBL" id="RXZ51886.1"/>
    </source>
</evidence>
<dbReference type="RefSeq" id="WP_129232860.1">
    <property type="nucleotide sequence ID" value="NZ_SDPL01000001.1"/>
</dbReference>
<dbReference type="InterPro" id="IPR050336">
    <property type="entry name" value="Chromosome_partition/occlusion"/>
</dbReference>
<name>A0A4Q2JX99_9MICO</name>
<dbReference type="InterPro" id="IPR036086">
    <property type="entry name" value="ParB/Sulfiredoxin_sf"/>
</dbReference>
<protein>
    <recommendedName>
        <fullName evidence="1">ParB-like N-terminal domain-containing protein</fullName>
    </recommendedName>
</protein>
<dbReference type="InterPro" id="IPR003115">
    <property type="entry name" value="ParB_N"/>
</dbReference>
<dbReference type="Gene3D" id="3.90.1530.10">
    <property type="entry name" value="Conserved hypothetical protein from pyrococcus furiosus pfu- 392566-001, ParB domain"/>
    <property type="match status" value="1"/>
</dbReference>
<dbReference type="SMART" id="SM00470">
    <property type="entry name" value="ParB"/>
    <property type="match status" value="1"/>
</dbReference>
<dbReference type="SUPFAM" id="SSF110849">
    <property type="entry name" value="ParB/Sulfiredoxin"/>
    <property type="match status" value="1"/>
</dbReference>
<evidence type="ECO:0000259" key="1">
    <source>
        <dbReference type="SMART" id="SM00470"/>
    </source>
</evidence>
<dbReference type="Proteomes" id="UP000292881">
    <property type="component" value="Unassembled WGS sequence"/>
</dbReference>
<organism evidence="2 3">
    <name type="scientific">Agromyces binzhouensis</name>
    <dbReference type="NCBI Taxonomy" id="1817495"/>
    <lineage>
        <taxon>Bacteria</taxon>
        <taxon>Bacillati</taxon>
        <taxon>Actinomycetota</taxon>
        <taxon>Actinomycetes</taxon>
        <taxon>Micrococcales</taxon>
        <taxon>Microbacteriaceae</taxon>
        <taxon>Agromyces</taxon>
    </lineage>
</organism>
<proteinExistence type="predicted"/>
<dbReference type="PANTHER" id="PTHR33375:SF1">
    <property type="entry name" value="CHROMOSOME-PARTITIONING PROTEIN PARB-RELATED"/>
    <property type="match status" value="1"/>
</dbReference>
<keyword evidence="3" id="KW-1185">Reference proteome</keyword>
<dbReference type="OrthoDB" id="3176965at2"/>
<reference evidence="2 3" key="1">
    <citation type="submission" date="2019-01" db="EMBL/GenBank/DDBJ databases">
        <authorList>
            <person name="Li J."/>
        </authorList>
    </citation>
    <scope>NUCLEOTIDE SEQUENCE [LARGE SCALE GENOMIC DNA]</scope>
    <source>
        <strain evidence="2 3">CGMCC 4.7180</strain>
    </source>
</reference>
<evidence type="ECO:0000313" key="3">
    <source>
        <dbReference type="Proteomes" id="UP000292881"/>
    </source>
</evidence>
<dbReference type="GO" id="GO:0005694">
    <property type="term" value="C:chromosome"/>
    <property type="evidence" value="ECO:0007669"/>
    <property type="project" value="TreeGrafter"/>
</dbReference>